<dbReference type="EMBL" id="VCAZ01000054">
    <property type="protein sequence ID" value="TSN21193.1"/>
    <property type="molecule type" value="Genomic_DNA"/>
</dbReference>
<keyword evidence="2" id="KW-1185">Reference proteome</keyword>
<dbReference type="Proteomes" id="UP000319801">
    <property type="component" value="Unassembled WGS sequence"/>
</dbReference>
<sequence length="244" mass="27541">MEVITDYKLNSSVGCFKWDEQTKTEGAMVRCRRCVNQLPDNEAVAVACVWWSFSLVVATSLCSASVKVAQLQERFQEVIFQKKVKKLESFLSLVVQMEIETSMERQQLLQTPIEDEGKSLLHLKHTTHTRAPLTSTASSPSFKTKVSLQVITVRHSASCTFILLLRPRGPAGPRGELLLHTLAHTHISHTHVLIHSSEVLHFSATIMATRSNLDAAVERFFTEKNRILSTPLNLPQIRRHSSYH</sequence>
<evidence type="ECO:0000313" key="2">
    <source>
        <dbReference type="Proteomes" id="UP000319801"/>
    </source>
</evidence>
<proteinExistence type="predicted"/>
<comment type="caution">
    <text evidence="1">The sequence shown here is derived from an EMBL/GenBank/DDBJ whole genome shotgun (WGS) entry which is preliminary data.</text>
</comment>
<accession>A0A556U6G4</accession>
<name>A0A556U6G4_BAGYA</name>
<gene>
    <name evidence="1" type="ORF">Baya_9268</name>
</gene>
<protein>
    <submittedName>
        <fullName evidence="1">Uncharacterized protein</fullName>
    </submittedName>
</protein>
<dbReference type="AlphaFoldDB" id="A0A556U6G4"/>
<organism evidence="1 2">
    <name type="scientific">Bagarius yarrelli</name>
    <name type="common">Goonch</name>
    <name type="synonym">Bagrus yarrelli</name>
    <dbReference type="NCBI Taxonomy" id="175774"/>
    <lineage>
        <taxon>Eukaryota</taxon>
        <taxon>Metazoa</taxon>
        <taxon>Chordata</taxon>
        <taxon>Craniata</taxon>
        <taxon>Vertebrata</taxon>
        <taxon>Euteleostomi</taxon>
        <taxon>Actinopterygii</taxon>
        <taxon>Neopterygii</taxon>
        <taxon>Teleostei</taxon>
        <taxon>Ostariophysi</taxon>
        <taxon>Siluriformes</taxon>
        <taxon>Sisoridae</taxon>
        <taxon>Sisorinae</taxon>
        <taxon>Bagarius</taxon>
    </lineage>
</organism>
<reference evidence="1 2" key="1">
    <citation type="journal article" date="2019" name="Genome Biol. Evol.">
        <title>Whole-Genome Sequencing of the Giant Devil Catfish, Bagarius yarrelli.</title>
        <authorList>
            <person name="Jiang W."/>
            <person name="Lv Y."/>
            <person name="Cheng L."/>
            <person name="Yang K."/>
            <person name="Chao B."/>
            <person name="Wang X."/>
            <person name="Li Y."/>
            <person name="Pan X."/>
            <person name="You X."/>
            <person name="Zhang Y."/>
            <person name="Yang J."/>
            <person name="Li J."/>
            <person name="Zhang X."/>
            <person name="Liu S."/>
            <person name="Sun C."/>
            <person name="Yang J."/>
            <person name="Shi Q."/>
        </authorList>
    </citation>
    <scope>NUCLEOTIDE SEQUENCE [LARGE SCALE GENOMIC DNA]</scope>
    <source>
        <strain evidence="1">JWS20170419001</strain>
        <tissue evidence="1">Muscle</tissue>
    </source>
</reference>
<evidence type="ECO:0000313" key="1">
    <source>
        <dbReference type="EMBL" id="TSN21193.1"/>
    </source>
</evidence>